<dbReference type="EMBL" id="FLQY01000112">
    <property type="protein sequence ID" value="SBT06890.1"/>
    <property type="molecule type" value="Genomic_DNA"/>
</dbReference>
<dbReference type="AlphaFoldDB" id="A0A1A8XNZ9"/>
<dbReference type="SUPFAM" id="SSF48452">
    <property type="entry name" value="TPR-like"/>
    <property type="match status" value="1"/>
</dbReference>
<evidence type="ECO:0000313" key="3">
    <source>
        <dbReference type="Proteomes" id="UP000199600"/>
    </source>
</evidence>
<dbReference type="InterPro" id="IPR011990">
    <property type="entry name" value="TPR-like_helical_dom_sf"/>
</dbReference>
<dbReference type="Gene3D" id="1.25.40.10">
    <property type="entry name" value="Tetratricopeptide repeat domain"/>
    <property type="match status" value="1"/>
</dbReference>
<protein>
    <submittedName>
        <fullName evidence="2">Putative transmembrane protein</fullName>
    </submittedName>
</protein>
<reference evidence="2 3" key="1">
    <citation type="submission" date="2016-06" db="EMBL/GenBank/DDBJ databases">
        <authorList>
            <person name="Kjaerup R.B."/>
            <person name="Dalgaard T.S."/>
            <person name="Juul-Madsen H.R."/>
        </authorList>
    </citation>
    <scope>NUCLEOTIDE SEQUENCE [LARGE SCALE GENOMIC DNA]</scope>
    <source>
        <strain evidence="2">2</strain>
    </source>
</reference>
<keyword evidence="1" id="KW-1133">Transmembrane helix</keyword>
<gene>
    <name evidence="2" type="ORF">PROAA_20036</name>
</gene>
<sequence>MFQPKLGLYALTLESTAWVGLLLGSTSDAALLAYLAAHAAASFLLGLAMIAFLPAGLRRRRVPVLLLLSATGFAVPILGFVAVILGVVMLHSLPPAKPEGQFEAVSLPKMDPHQRAGKGFRQAGMRSFISNERAPVAARQRALIALQKIPGHVASPLLRDVLTDSSEDIRLLAYGMLDSKEKVINDDIHRASQSYQAAVEGSDARWKGARRLADLYWELVYQELAQGDLRTHALRESLRYTRIALAESAESADDAALHLRLGRLLQALRQPEEARLAYDRALALGMPQTRIVPYLAEVAFETGRYEEVRALMSDLGNWQSLPRLKPVIAYWSRA</sequence>
<feature type="transmembrane region" description="Helical" evidence="1">
    <location>
        <begin position="31"/>
        <end position="53"/>
    </location>
</feature>
<evidence type="ECO:0000256" key="1">
    <source>
        <dbReference type="SAM" id="Phobius"/>
    </source>
</evidence>
<accession>A0A1A8XNZ9</accession>
<dbReference type="Proteomes" id="UP000199600">
    <property type="component" value="Unassembled WGS sequence"/>
</dbReference>
<name>A0A1A8XNZ9_9RHOO</name>
<keyword evidence="1 2" id="KW-0812">Transmembrane</keyword>
<keyword evidence="3" id="KW-1185">Reference proteome</keyword>
<evidence type="ECO:0000313" key="2">
    <source>
        <dbReference type="EMBL" id="SBT06890.1"/>
    </source>
</evidence>
<proteinExistence type="predicted"/>
<keyword evidence="1" id="KW-0472">Membrane</keyword>
<dbReference type="RefSeq" id="WP_186410676.1">
    <property type="nucleotide sequence ID" value="NZ_FLQY01000112.1"/>
</dbReference>
<feature type="transmembrane region" description="Helical" evidence="1">
    <location>
        <begin position="65"/>
        <end position="90"/>
    </location>
</feature>
<organism evidence="2 3">
    <name type="scientific">Candidatus Propionivibrio aalborgensis</name>
    <dbReference type="NCBI Taxonomy" id="1860101"/>
    <lineage>
        <taxon>Bacteria</taxon>
        <taxon>Pseudomonadati</taxon>
        <taxon>Pseudomonadota</taxon>
        <taxon>Betaproteobacteria</taxon>
        <taxon>Rhodocyclales</taxon>
        <taxon>Rhodocyclaceae</taxon>
        <taxon>Propionivibrio</taxon>
    </lineage>
</organism>